<reference evidence="1 2" key="1">
    <citation type="submission" date="2018-05" db="EMBL/GenBank/DDBJ databases">
        <title>Freshwater and sediment microbial communities from various areas in North America, analyzing microbe dynamics in response to fracking.</title>
        <authorList>
            <person name="Lamendella R."/>
        </authorList>
    </citation>
    <scope>NUCLEOTIDE SEQUENCE [LARGE SCALE GENOMIC DNA]</scope>
    <source>
        <strain evidence="1 2">15_TX</strain>
    </source>
</reference>
<organism evidence="1 2">
    <name type="scientific">Cytobacillus oceanisediminis</name>
    <dbReference type="NCBI Taxonomy" id="665099"/>
    <lineage>
        <taxon>Bacteria</taxon>
        <taxon>Bacillati</taxon>
        <taxon>Bacillota</taxon>
        <taxon>Bacilli</taxon>
        <taxon>Bacillales</taxon>
        <taxon>Bacillaceae</taxon>
        <taxon>Cytobacillus</taxon>
    </lineage>
</organism>
<proteinExistence type="predicted"/>
<accession>A0A2V2ZLI4</accession>
<dbReference type="Proteomes" id="UP000247150">
    <property type="component" value="Unassembled WGS sequence"/>
</dbReference>
<dbReference type="AlphaFoldDB" id="A0A2V2ZLI4"/>
<sequence>MKGFINEKIMEMYWCIFIVLIVHYVKGKYPARWLVSCMIAALVII</sequence>
<comment type="caution">
    <text evidence="1">The sequence shown here is derived from an EMBL/GenBank/DDBJ whole genome shotgun (WGS) entry which is preliminary data.</text>
</comment>
<evidence type="ECO:0000313" key="2">
    <source>
        <dbReference type="Proteomes" id="UP000247150"/>
    </source>
</evidence>
<protein>
    <submittedName>
        <fullName evidence="1">Uncharacterized protein</fullName>
    </submittedName>
</protein>
<dbReference type="EMBL" id="QGTW01000014">
    <property type="protein sequence ID" value="PWW20758.1"/>
    <property type="molecule type" value="Genomic_DNA"/>
</dbReference>
<evidence type="ECO:0000313" key="1">
    <source>
        <dbReference type="EMBL" id="PWW20758.1"/>
    </source>
</evidence>
<name>A0A2V2ZLI4_9BACI</name>
<gene>
    <name evidence="1" type="ORF">DFO73_11451</name>
</gene>